<proteinExistence type="predicted"/>
<gene>
    <name evidence="2" type="ORF">HPB52_017665</name>
</gene>
<name>A0A9D4TB36_RHISA</name>
<feature type="compositionally biased region" description="Polar residues" evidence="1">
    <location>
        <begin position="1"/>
        <end position="25"/>
    </location>
</feature>
<feature type="region of interest" description="Disordered" evidence="1">
    <location>
        <begin position="1"/>
        <end position="65"/>
    </location>
</feature>
<dbReference type="Proteomes" id="UP000821837">
    <property type="component" value="Chromosome 1"/>
</dbReference>
<protein>
    <submittedName>
        <fullName evidence="2">Uncharacterized protein</fullName>
    </submittedName>
</protein>
<evidence type="ECO:0000313" key="2">
    <source>
        <dbReference type="EMBL" id="KAH7984166.1"/>
    </source>
</evidence>
<reference evidence="2" key="1">
    <citation type="journal article" date="2020" name="Cell">
        <title>Large-Scale Comparative Analyses of Tick Genomes Elucidate Their Genetic Diversity and Vector Capacities.</title>
        <authorList>
            <consortium name="Tick Genome and Microbiome Consortium (TIGMIC)"/>
            <person name="Jia N."/>
            <person name="Wang J."/>
            <person name="Shi W."/>
            <person name="Du L."/>
            <person name="Sun Y."/>
            <person name="Zhan W."/>
            <person name="Jiang J.F."/>
            <person name="Wang Q."/>
            <person name="Zhang B."/>
            <person name="Ji P."/>
            <person name="Bell-Sakyi L."/>
            <person name="Cui X.M."/>
            <person name="Yuan T.T."/>
            <person name="Jiang B.G."/>
            <person name="Yang W.F."/>
            <person name="Lam T.T."/>
            <person name="Chang Q.C."/>
            <person name="Ding S.J."/>
            <person name="Wang X.J."/>
            <person name="Zhu J.G."/>
            <person name="Ruan X.D."/>
            <person name="Zhao L."/>
            <person name="Wei J.T."/>
            <person name="Ye R.Z."/>
            <person name="Que T.C."/>
            <person name="Du C.H."/>
            <person name="Zhou Y.H."/>
            <person name="Cheng J.X."/>
            <person name="Dai P.F."/>
            <person name="Guo W.B."/>
            <person name="Han X.H."/>
            <person name="Huang E.J."/>
            <person name="Li L.F."/>
            <person name="Wei W."/>
            <person name="Gao Y.C."/>
            <person name="Liu J.Z."/>
            <person name="Shao H.Z."/>
            <person name="Wang X."/>
            <person name="Wang C.C."/>
            <person name="Yang T.C."/>
            <person name="Huo Q.B."/>
            <person name="Li W."/>
            <person name="Chen H.Y."/>
            <person name="Chen S.E."/>
            <person name="Zhou L.G."/>
            <person name="Ni X.B."/>
            <person name="Tian J.H."/>
            <person name="Sheng Y."/>
            <person name="Liu T."/>
            <person name="Pan Y.S."/>
            <person name="Xia L.Y."/>
            <person name="Li J."/>
            <person name="Zhao F."/>
            <person name="Cao W.C."/>
        </authorList>
    </citation>
    <scope>NUCLEOTIDE SEQUENCE</scope>
    <source>
        <strain evidence="2">Rsan-2018</strain>
    </source>
</reference>
<dbReference type="AlphaFoldDB" id="A0A9D4TB36"/>
<reference evidence="2" key="2">
    <citation type="submission" date="2021-09" db="EMBL/GenBank/DDBJ databases">
        <authorList>
            <person name="Jia N."/>
            <person name="Wang J."/>
            <person name="Shi W."/>
            <person name="Du L."/>
            <person name="Sun Y."/>
            <person name="Zhan W."/>
            <person name="Jiang J."/>
            <person name="Wang Q."/>
            <person name="Zhang B."/>
            <person name="Ji P."/>
            <person name="Sakyi L.B."/>
            <person name="Cui X."/>
            <person name="Yuan T."/>
            <person name="Jiang B."/>
            <person name="Yang W."/>
            <person name="Lam T.T.-Y."/>
            <person name="Chang Q."/>
            <person name="Ding S."/>
            <person name="Wang X."/>
            <person name="Zhu J."/>
            <person name="Ruan X."/>
            <person name="Zhao L."/>
            <person name="Wei J."/>
            <person name="Que T."/>
            <person name="Du C."/>
            <person name="Cheng J."/>
            <person name="Dai P."/>
            <person name="Han X."/>
            <person name="Huang E."/>
            <person name="Gao Y."/>
            <person name="Liu J."/>
            <person name="Shao H."/>
            <person name="Ye R."/>
            <person name="Li L."/>
            <person name="Wei W."/>
            <person name="Wang X."/>
            <person name="Wang C."/>
            <person name="Huo Q."/>
            <person name="Li W."/>
            <person name="Guo W."/>
            <person name="Chen H."/>
            <person name="Chen S."/>
            <person name="Zhou L."/>
            <person name="Zhou L."/>
            <person name="Ni X."/>
            <person name="Tian J."/>
            <person name="Zhou Y."/>
            <person name="Sheng Y."/>
            <person name="Liu T."/>
            <person name="Pan Y."/>
            <person name="Xia L."/>
            <person name="Li J."/>
            <person name="Zhao F."/>
            <person name="Cao W."/>
        </authorList>
    </citation>
    <scope>NUCLEOTIDE SEQUENCE</scope>
    <source>
        <strain evidence="2">Rsan-2018</strain>
        <tissue evidence="2">Larvae</tissue>
    </source>
</reference>
<sequence>MKSAKNGTRATPWTAPRQEQQQSAARDSAGDRIRGQVGRSPGWKNPVIVGAGARPGPAGQDRDVTRGCMLSDSVGFLGVASMGQISSRVVGDPVDLIDRNAVVPLGAAAAAALGPDVVSSRFLLVVEERDTKPPGGEPMGLKRNRRLIRETAVKKEPEIDQ</sequence>
<evidence type="ECO:0000313" key="3">
    <source>
        <dbReference type="Proteomes" id="UP000821837"/>
    </source>
</evidence>
<dbReference type="EMBL" id="JABSTV010001245">
    <property type="protein sequence ID" value="KAH7984166.1"/>
    <property type="molecule type" value="Genomic_DNA"/>
</dbReference>
<comment type="caution">
    <text evidence="2">The sequence shown here is derived from an EMBL/GenBank/DDBJ whole genome shotgun (WGS) entry which is preliminary data.</text>
</comment>
<evidence type="ECO:0000256" key="1">
    <source>
        <dbReference type="SAM" id="MobiDB-lite"/>
    </source>
</evidence>
<keyword evidence="3" id="KW-1185">Reference proteome</keyword>
<accession>A0A9D4TB36</accession>
<organism evidence="2 3">
    <name type="scientific">Rhipicephalus sanguineus</name>
    <name type="common">Brown dog tick</name>
    <name type="synonym">Ixodes sanguineus</name>
    <dbReference type="NCBI Taxonomy" id="34632"/>
    <lineage>
        <taxon>Eukaryota</taxon>
        <taxon>Metazoa</taxon>
        <taxon>Ecdysozoa</taxon>
        <taxon>Arthropoda</taxon>
        <taxon>Chelicerata</taxon>
        <taxon>Arachnida</taxon>
        <taxon>Acari</taxon>
        <taxon>Parasitiformes</taxon>
        <taxon>Ixodida</taxon>
        <taxon>Ixodoidea</taxon>
        <taxon>Ixodidae</taxon>
        <taxon>Rhipicephalinae</taxon>
        <taxon>Rhipicephalus</taxon>
        <taxon>Rhipicephalus</taxon>
    </lineage>
</organism>